<evidence type="ECO:0000256" key="4">
    <source>
        <dbReference type="ARBA" id="ARBA00022525"/>
    </source>
</evidence>
<keyword evidence="4" id="KW-0964">Secreted</keyword>
<dbReference type="InterPro" id="IPR036361">
    <property type="entry name" value="SAP_dom_sf"/>
</dbReference>
<gene>
    <name evidence="11" type="ORF">BEMITA_LOCUS3657</name>
</gene>
<evidence type="ECO:0000256" key="6">
    <source>
        <dbReference type="ARBA" id="ARBA00023157"/>
    </source>
</evidence>
<dbReference type="SUPFAM" id="SSF68906">
    <property type="entry name" value="SAP domain"/>
    <property type="match status" value="1"/>
</dbReference>
<dbReference type="GO" id="GO:0005615">
    <property type="term" value="C:extracellular space"/>
    <property type="evidence" value="ECO:0007669"/>
    <property type="project" value="TreeGrafter"/>
</dbReference>
<feature type="chain" id="PRO_5040195420" description="Mesencephalic astrocyte-derived neurotrophic factor homolog" evidence="8">
    <location>
        <begin position="24"/>
        <end position="175"/>
    </location>
</feature>
<dbReference type="FunFam" id="1.10.225.10:FF:000003">
    <property type="entry name" value="Mesencephalic astrocyte-derived neurotrophic factor"/>
    <property type="match status" value="1"/>
</dbReference>
<reference evidence="11" key="1">
    <citation type="submission" date="2021-12" db="EMBL/GenBank/DDBJ databases">
        <authorList>
            <person name="King R."/>
        </authorList>
    </citation>
    <scope>NUCLEOTIDE SEQUENCE</scope>
</reference>
<dbReference type="GO" id="GO:0071542">
    <property type="term" value="P:dopaminergic neuron differentiation"/>
    <property type="evidence" value="ECO:0007669"/>
    <property type="project" value="TreeGrafter"/>
</dbReference>
<dbReference type="InterPro" id="IPR019345">
    <property type="entry name" value="ARMET_C"/>
</dbReference>
<evidence type="ECO:0000313" key="11">
    <source>
        <dbReference type="EMBL" id="CAH0384312.1"/>
    </source>
</evidence>
<dbReference type="GO" id="GO:0005783">
    <property type="term" value="C:endoplasmic reticulum"/>
    <property type="evidence" value="ECO:0007669"/>
    <property type="project" value="TreeGrafter"/>
</dbReference>
<feature type="signal peptide" evidence="8">
    <location>
        <begin position="1"/>
        <end position="23"/>
    </location>
</feature>
<dbReference type="EMBL" id="OU963863">
    <property type="protein sequence ID" value="CAH0384312.1"/>
    <property type="molecule type" value="Genomic_DNA"/>
</dbReference>
<organism evidence="11 12">
    <name type="scientific">Bemisia tabaci</name>
    <name type="common">Sweetpotato whitefly</name>
    <name type="synonym">Aleurodes tabaci</name>
    <dbReference type="NCBI Taxonomy" id="7038"/>
    <lineage>
        <taxon>Eukaryota</taxon>
        <taxon>Metazoa</taxon>
        <taxon>Ecdysozoa</taxon>
        <taxon>Arthropoda</taxon>
        <taxon>Hexapoda</taxon>
        <taxon>Insecta</taxon>
        <taxon>Pterygota</taxon>
        <taxon>Neoptera</taxon>
        <taxon>Paraneoptera</taxon>
        <taxon>Hemiptera</taxon>
        <taxon>Sternorrhyncha</taxon>
        <taxon>Aleyrodoidea</taxon>
        <taxon>Aleyrodidae</taxon>
        <taxon>Aleyrodinae</taxon>
        <taxon>Bemisia</taxon>
    </lineage>
</organism>
<dbReference type="Proteomes" id="UP001152759">
    <property type="component" value="Chromosome 2"/>
</dbReference>
<evidence type="ECO:0000259" key="9">
    <source>
        <dbReference type="Pfam" id="PF10208"/>
    </source>
</evidence>
<evidence type="ECO:0000256" key="3">
    <source>
        <dbReference type="ARBA" id="ARBA00014267"/>
    </source>
</evidence>
<keyword evidence="6" id="KW-1015">Disulfide bond</keyword>
<evidence type="ECO:0000256" key="8">
    <source>
        <dbReference type="SAM" id="SignalP"/>
    </source>
</evidence>
<dbReference type="KEGG" id="btab:109042746"/>
<sequence length="175" mass="19986">MKFASLSYILLYFLNFCTDLALSATPSDECEVCVSMVKRFAATLDNSIKDNPKEIEKAFKVFCKGTKSKENQFCYYLGGLEESATGILKKLSEPLAVPLPPEVICRKLKAVDSQICELHYDKQIDFKTVDLKKLKVKELKKILNTWDETCDGCVEKADIIKRIEELKPKYVRDEL</sequence>
<keyword evidence="5 8" id="KW-0732">Signal</keyword>
<evidence type="ECO:0000259" key="10">
    <source>
        <dbReference type="Pfam" id="PF20145"/>
    </source>
</evidence>
<evidence type="ECO:0000256" key="1">
    <source>
        <dbReference type="ARBA" id="ARBA00004613"/>
    </source>
</evidence>
<dbReference type="Gene3D" id="1.10.720.30">
    <property type="entry name" value="SAP domain"/>
    <property type="match status" value="1"/>
</dbReference>
<evidence type="ECO:0000256" key="5">
    <source>
        <dbReference type="ARBA" id="ARBA00022729"/>
    </source>
</evidence>
<dbReference type="InterPro" id="IPR045332">
    <property type="entry name" value="ARMET_N"/>
</dbReference>
<comment type="similarity">
    <text evidence="2">Belongs to the ARMET family.</text>
</comment>
<dbReference type="Pfam" id="PF20145">
    <property type="entry name" value="ARMET_N"/>
    <property type="match status" value="1"/>
</dbReference>
<dbReference type="PANTHER" id="PTHR12990:SF5">
    <property type="entry name" value="MESENCEPHALIC ASTROCYTE-DERIVED NEUROTROPHIC FACTOR HOMOLOG"/>
    <property type="match status" value="1"/>
</dbReference>
<evidence type="ECO:0000256" key="2">
    <source>
        <dbReference type="ARBA" id="ARBA00005617"/>
    </source>
</evidence>
<protein>
    <recommendedName>
        <fullName evidence="3">Mesencephalic astrocyte-derived neurotrophic factor homolog</fullName>
    </recommendedName>
    <alternativeName>
        <fullName evidence="7">MANF/CDNF-like protein</fullName>
    </alternativeName>
</protein>
<keyword evidence="12" id="KW-1185">Reference proteome</keyword>
<dbReference type="InterPro" id="IPR045333">
    <property type="entry name" value="ARMET-like"/>
</dbReference>
<name>A0A9P0A6D9_BEMTA</name>
<feature type="domain" description="ARMET C-terminal" evidence="9">
    <location>
        <begin position="128"/>
        <end position="170"/>
    </location>
</feature>
<evidence type="ECO:0000313" key="12">
    <source>
        <dbReference type="Proteomes" id="UP001152759"/>
    </source>
</evidence>
<dbReference type="GO" id="GO:0031175">
    <property type="term" value="P:neuron projection development"/>
    <property type="evidence" value="ECO:0007669"/>
    <property type="project" value="TreeGrafter"/>
</dbReference>
<dbReference type="Pfam" id="PF10208">
    <property type="entry name" value="ARMET_C"/>
    <property type="match status" value="1"/>
</dbReference>
<proteinExistence type="inferred from homology"/>
<dbReference type="Gene3D" id="1.10.225.10">
    <property type="entry name" value="Saposin-like"/>
    <property type="match status" value="1"/>
</dbReference>
<feature type="domain" description="ARMET N-terminal" evidence="10">
    <location>
        <begin position="29"/>
        <end position="124"/>
    </location>
</feature>
<dbReference type="AlphaFoldDB" id="A0A9P0A6D9"/>
<accession>A0A9P0A6D9</accession>
<comment type="subcellular location">
    <subcellularLocation>
        <location evidence="1">Secreted</location>
    </subcellularLocation>
</comment>
<dbReference type="OrthoDB" id="5597848at2759"/>
<evidence type="ECO:0000256" key="7">
    <source>
        <dbReference type="ARBA" id="ARBA00032923"/>
    </source>
</evidence>
<dbReference type="PANTHER" id="PTHR12990">
    <property type="entry name" value="ARMET-LIKE PROTEIN"/>
    <property type="match status" value="1"/>
</dbReference>